<dbReference type="InterPro" id="IPR029063">
    <property type="entry name" value="SAM-dependent_MTases_sf"/>
</dbReference>
<name>A0ABD3HWC2_9MARC</name>
<accession>A0ABD3HWC2</accession>
<dbReference type="PANTHER" id="PTHR31009">
    <property type="entry name" value="S-ADENOSYL-L-METHIONINE:CARBOXYL METHYLTRANSFERASE FAMILY PROTEIN"/>
    <property type="match status" value="1"/>
</dbReference>
<dbReference type="InterPro" id="IPR005299">
    <property type="entry name" value="MeTrfase_7"/>
</dbReference>
<organism evidence="1 2">
    <name type="scientific">Riccia sorocarpa</name>
    <dbReference type="NCBI Taxonomy" id="122646"/>
    <lineage>
        <taxon>Eukaryota</taxon>
        <taxon>Viridiplantae</taxon>
        <taxon>Streptophyta</taxon>
        <taxon>Embryophyta</taxon>
        <taxon>Marchantiophyta</taxon>
        <taxon>Marchantiopsida</taxon>
        <taxon>Marchantiidae</taxon>
        <taxon>Marchantiales</taxon>
        <taxon>Ricciaceae</taxon>
        <taxon>Riccia</taxon>
    </lineage>
</organism>
<gene>
    <name evidence="1" type="ORF">R1sor_008742</name>
</gene>
<comment type="caution">
    <text evidence="1">The sequence shown here is derived from an EMBL/GenBank/DDBJ whole genome shotgun (WGS) entry which is preliminary data.</text>
</comment>
<evidence type="ECO:0000313" key="1">
    <source>
        <dbReference type="EMBL" id="KAL3695091.1"/>
    </source>
</evidence>
<protein>
    <submittedName>
        <fullName evidence="1">Uncharacterized protein</fullName>
    </submittedName>
</protein>
<dbReference type="Pfam" id="PF03492">
    <property type="entry name" value="Methyltransf_7"/>
    <property type="match status" value="1"/>
</dbReference>
<evidence type="ECO:0000313" key="2">
    <source>
        <dbReference type="Proteomes" id="UP001633002"/>
    </source>
</evidence>
<reference evidence="1 2" key="1">
    <citation type="submission" date="2024-09" db="EMBL/GenBank/DDBJ databases">
        <title>Chromosome-scale assembly of Riccia sorocarpa.</title>
        <authorList>
            <person name="Paukszto L."/>
        </authorList>
    </citation>
    <scope>NUCLEOTIDE SEQUENCE [LARGE SCALE GENOMIC DNA]</scope>
    <source>
        <strain evidence="1">LP-2024</strain>
        <tissue evidence="1">Aerial parts of the thallus</tissue>
    </source>
</reference>
<keyword evidence="2" id="KW-1185">Reference proteome</keyword>
<dbReference type="Proteomes" id="UP001633002">
    <property type="component" value="Unassembled WGS sequence"/>
</dbReference>
<dbReference type="SUPFAM" id="SSF53335">
    <property type="entry name" value="S-adenosyl-L-methionine-dependent methyltransferases"/>
    <property type="match status" value="1"/>
</dbReference>
<dbReference type="AlphaFoldDB" id="A0ABD3HWC2"/>
<dbReference type="Gene3D" id="3.40.50.150">
    <property type="entry name" value="Vaccinia Virus protein VP39"/>
    <property type="match status" value="1"/>
</dbReference>
<dbReference type="EMBL" id="JBJQOH010000003">
    <property type="protein sequence ID" value="KAL3695091.1"/>
    <property type="molecule type" value="Genomic_DNA"/>
</dbReference>
<sequence length="155" mass="17726">MLAAVPGSFYHRLFPKATMNIIMSSLTIHWLSQIPISVKDKASPAYNGGHTELHRSSLATVQSYAEQAEKDFDDFLSARADEGFVSEELRDDYNDPRYAHTLEEVNKQLEKHKSVFDIEKQEIVHWDYQMVIQDRHDADPRKMAKTVVEGTQGST</sequence>
<proteinExistence type="predicted"/>